<dbReference type="Proteomes" id="UP000010793">
    <property type="component" value="Chromosome"/>
</dbReference>
<dbReference type="KEGG" id="bpip:BPP43_02950"/>
<dbReference type="Pfam" id="PF04002">
    <property type="entry name" value="RadC"/>
    <property type="match status" value="1"/>
</dbReference>
<dbReference type="PROSITE" id="PS01302">
    <property type="entry name" value="UPF0758"/>
    <property type="match status" value="1"/>
</dbReference>
<organism evidence="8 9">
    <name type="scientific">Brachyspira pilosicoli P43/6/78</name>
    <dbReference type="NCBI Taxonomy" id="1042417"/>
    <lineage>
        <taxon>Bacteria</taxon>
        <taxon>Pseudomonadati</taxon>
        <taxon>Spirochaetota</taxon>
        <taxon>Spirochaetia</taxon>
        <taxon>Brachyspirales</taxon>
        <taxon>Brachyspiraceae</taxon>
        <taxon>Brachyspira</taxon>
    </lineage>
</organism>
<dbReference type="EMBL" id="CP002873">
    <property type="protein sequence ID" value="AGA65900.1"/>
    <property type="molecule type" value="Genomic_DNA"/>
</dbReference>
<dbReference type="PROSITE" id="PS50249">
    <property type="entry name" value="MPN"/>
    <property type="match status" value="1"/>
</dbReference>
<gene>
    <name evidence="8" type="ORF">BPP43_02950</name>
</gene>
<evidence type="ECO:0000259" key="7">
    <source>
        <dbReference type="PROSITE" id="PS50249"/>
    </source>
</evidence>
<proteinExistence type="inferred from homology"/>
<dbReference type="PANTHER" id="PTHR30471">
    <property type="entry name" value="DNA REPAIR PROTEIN RADC"/>
    <property type="match status" value="1"/>
</dbReference>
<evidence type="ECO:0000256" key="1">
    <source>
        <dbReference type="ARBA" id="ARBA00022670"/>
    </source>
</evidence>
<keyword evidence="2" id="KW-0479">Metal-binding</keyword>
<dbReference type="AlphaFoldDB" id="A0A3B6VJ09"/>
<dbReference type="Gene3D" id="3.40.140.10">
    <property type="entry name" value="Cytidine Deaminase, domain 2"/>
    <property type="match status" value="1"/>
</dbReference>
<evidence type="ECO:0000256" key="4">
    <source>
        <dbReference type="ARBA" id="ARBA00022833"/>
    </source>
</evidence>
<feature type="domain" description="MPN" evidence="7">
    <location>
        <begin position="92"/>
        <end position="219"/>
    </location>
</feature>
<evidence type="ECO:0000256" key="3">
    <source>
        <dbReference type="ARBA" id="ARBA00022801"/>
    </source>
</evidence>
<accession>A0A3B6VJ09</accession>
<dbReference type="GO" id="GO:0006508">
    <property type="term" value="P:proteolysis"/>
    <property type="evidence" value="ECO:0007669"/>
    <property type="project" value="UniProtKB-KW"/>
</dbReference>
<evidence type="ECO:0000256" key="2">
    <source>
        <dbReference type="ARBA" id="ARBA00022723"/>
    </source>
</evidence>
<evidence type="ECO:0000256" key="6">
    <source>
        <dbReference type="RuleBase" id="RU003797"/>
    </source>
</evidence>
<dbReference type="NCBIfam" id="TIGR00608">
    <property type="entry name" value="radc"/>
    <property type="match status" value="1"/>
</dbReference>
<dbReference type="InterPro" id="IPR025657">
    <property type="entry name" value="RadC_JAB"/>
</dbReference>
<reference evidence="8 9" key="1">
    <citation type="journal article" date="2013" name="Genome Announc.">
        <title>Complete Genome Sequence of the Porcine Strain Brachyspira pilosicoli P43/6/78(T.).</title>
        <authorList>
            <person name="Lin C."/>
            <person name="den Bakker H.C."/>
            <person name="Suzuki H."/>
            <person name="Lefebure T."/>
            <person name="Ponnala L."/>
            <person name="Sun Q."/>
            <person name="Stanhope M.J."/>
            <person name="Wiedmann M."/>
            <person name="Duhamel G.E."/>
        </authorList>
    </citation>
    <scope>NUCLEOTIDE SEQUENCE [LARGE SCALE GENOMIC DNA]</scope>
    <source>
        <strain evidence="8 9">P43/6/78</strain>
    </source>
</reference>
<dbReference type="InterPro" id="IPR020891">
    <property type="entry name" value="UPF0758_CS"/>
</dbReference>
<dbReference type="PANTHER" id="PTHR30471:SF3">
    <property type="entry name" value="UPF0758 PROTEIN YEES-RELATED"/>
    <property type="match status" value="1"/>
</dbReference>
<protein>
    <submittedName>
        <fullName evidence="8">Putative DNA repair protein RadC</fullName>
    </submittedName>
</protein>
<comment type="similarity">
    <text evidence="6">Belongs to the UPF0758 family.</text>
</comment>
<evidence type="ECO:0000313" key="9">
    <source>
        <dbReference type="Proteomes" id="UP000010793"/>
    </source>
</evidence>
<dbReference type="InterPro" id="IPR037518">
    <property type="entry name" value="MPN"/>
</dbReference>
<dbReference type="CDD" id="cd08071">
    <property type="entry name" value="MPN_DUF2466"/>
    <property type="match status" value="1"/>
</dbReference>
<keyword evidence="3" id="KW-0378">Hydrolase</keyword>
<dbReference type="GO" id="GO:0008237">
    <property type="term" value="F:metallopeptidase activity"/>
    <property type="evidence" value="ECO:0007669"/>
    <property type="project" value="UniProtKB-KW"/>
</dbReference>
<keyword evidence="9" id="KW-1185">Reference proteome</keyword>
<dbReference type="RefSeq" id="WP_013242992.1">
    <property type="nucleotide sequence ID" value="NC_019908.1"/>
</dbReference>
<dbReference type="InterPro" id="IPR001405">
    <property type="entry name" value="UPF0758"/>
</dbReference>
<dbReference type="GeneID" id="56438620"/>
<keyword evidence="1" id="KW-0645">Protease</keyword>
<keyword evidence="4" id="KW-0862">Zinc</keyword>
<dbReference type="GO" id="GO:0046872">
    <property type="term" value="F:metal ion binding"/>
    <property type="evidence" value="ECO:0007669"/>
    <property type="project" value="UniProtKB-KW"/>
</dbReference>
<evidence type="ECO:0000313" key="8">
    <source>
        <dbReference type="EMBL" id="AGA65900.1"/>
    </source>
</evidence>
<evidence type="ECO:0000256" key="5">
    <source>
        <dbReference type="ARBA" id="ARBA00023049"/>
    </source>
</evidence>
<name>A0A3B6VJ09_BRAPL</name>
<sequence length="230" mass="26303">MFIDNDFILNPNYESLSLKKEKEIVSYLLSNGISLNTANIITDKLYYKFHNLYNIVNSDEKELLKIKGITSKKVFILKNIPMLLECFLINSLKSDSLDLKKKDLINYLIIKFGRLKFEAFSIICLDINKRLISIEQIFRGTIDSATIYPRDLVEKALSLGSSYVILSHNHPSGIAKPSKADIEITEIIYKAFFMVNIKVLDHIIIAGNIHYSFRENGILDKYKDSISVGV</sequence>
<keyword evidence="5" id="KW-0482">Metalloprotease</keyword>